<dbReference type="InterPro" id="IPR002641">
    <property type="entry name" value="PNPLA_dom"/>
</dbReference>
<evidence type="ECO:0000313" key="5">
    <source>
        <dbReference type="EMBL" id="CAD7237241.1"/>
    </source>
</evidence>
<evidence type="ECO:0000256" key="2">
    <source>
        <dbReference type="ARBA" id="ARBA00022963"/>
    </source>
</evidence>
<gene>
    <name evidence="5" type="ORF">CTOB1V02_LOCUS15056</name>
</gene>
<feature type="active site" description="Nucleophile" evidence="4">
    <location>
        <position position="45"/>
    </location>
</feature>
<feature type="short sequence motif" description="GXGXXG" evidence="4">
    <location>
        <begin position="16"/>
        <end position="21"/>
    </location>
</feature>
<reference evidence="5" key="1">
    <citation type="submission" date="2020-11" db="EMBL/GenBank/DDBJ databases">
        <authorList>
            <person name="Tran Van P."/>
        </authorList>
    </citation>
    <scope>NUCLEOTIDE SEQUENCE</scope>
</reference>
<proteinExistence type="predicted"/>
<feature type="short sequence motif" description="DGA/G" evidence="4">
    <location>
        <begin position="160"/>
        <end position="162"/>
    </location>
</feature>
<evidence type="ECO:0000256" key="3">
    <source>
        <dbReference type="ARBA" id="ARBA00023098"/>
    </source>
</evidence>
<dbReference type="Gene3D" id="3.40.1090.10">
    <property type="entry name" value="Cytosolic phospholipase A2 catalytic domain"/>
    <property type="match status" value="1"/>
</dbReference>
<dbReference type="SUPFAM" id="SSF52151">
    <property type="entry name" value="FabD/lysophospholipase-like"/>
    <property type="match status" value="1"/>
</dbReference>
<keyword evidence="1 4" id="KW-0378">Hydrolase</keyword>
<sequence length="325" mass="35004">MNEITNKPTVGLALGGGGAKGWAHIGILRSLIEAGITPDVVAGTSIGAVVGGFYACGQLDALEDWVTRLSFSRVVSLMDFRFNGGLIEGDRLFKSLGEDLKISEQNIESLKVPFGAVATHLDRGTEVWLREGSVLKSVRASAALPGLFSPTRLNGHWLVDGGLVNPVPVSLCRALGADFVIAVDLNGNQLSHQVGTEKSALDSELKGEVDTKEASNGFSLNLSREVVRDKFYDALQGVVDRFRDTDVVTESVPSIMDTAIKSINIMSIRITRSRLAGDPPDILLRPQLNHIGLMDFHRASEAIEQGKRESLRQGDTLQALKSAME</sequence>
<dbReference type="GO" id="GO:0016298">
    <property type="term" value="F:lipase activity"/>
    <property type="evidence" value="ECO:0007669"/>
    <property type="project" value="UniProtKB-ARBA"/>
</dbReference>
<dbReference type="PANTHER" id="PTHR14226">
    <property type="entry name" value="NEUROPATHY TARGET ESTERASE/SWISS CHEESE D.MELANOGASTER"/>
    <property type="match status" value="1"/>
</dbReference>
<accession>A0A7R8ZZ67</accession>
<dbReference type="GO" id="GO:0016042">
    <property type="term" value="P:lipid catabolic process"/>
    <property type="evidence" value="ECO:0007669"/>
    <property type="project" value="UniProtKB-UniRule"/>
</dbReference>
<feature type="active site" description="Proton acceptor" evidence="4">
    <location>
        <position position="160"/>
    </location>
</feature>
<name>A0A7R8ZZ67_9CRUS</name>
<organism evidence="5">
    <name type="scientific">Cyprideis torosa</name>
    <dbReference type="NCBI Taxonomy" id="163714"/>
    <lineage>
        <taxon>Eukaryota</taxon>
        <taxon>Metazoa</taxon>
        <taxon>Ecdysozoa</taxon>
        <taxon>Arthropoda</taxon>
        <taxon>Crustacea</taxon>
        <taxon>Oligostraca</taxon>
        <taxon>Ostracoda</taxon>
        <taxon>Podocopa</taxon>
        <taxon>Podocopida</taxon>
        <taxon>Cytherocopina</taxon>
        <taxon>Cytheroidea</taxon>
        <taxon>Cytherideidae</taxon>
        <taxon>Cyprideis</taxon>
    </lineage>
</organism>
<dbReference type="Pfam" id="PF01734">
    <property type="entry name" value="Patatin"/>
    <property type="match status" value="1"/>
</dbReference>
<dbReference type="NCBIfam" id="NF007623">
    <property type="entry name" value="PRK10279.1"/>
    <property type="match status" value="1"/>
</dbReference>
<dbReference type="AlphaFoldDB" id="A0A7R8ZZ67"/>
<keyword evidence="2 4" id="KW-0442">Lipid degradation</keyword>
<evidence type="ECO:0000256" key="1">
    <source>
        <dbReference type="ARBA" id="ARBA00022801"/>
    </source>
</evidence>
<dbReference type="InterPro" id="IPR016035">
    <property type="entry name" value="Acyl_Trfase/lysoPLipase"/>
</dbReference>
<protein>
    <submittedName>
        <fullName evidence="5">Uncharacterized protein</fullName>
    </submittedName>
</protein>
<dbReference type="GO" id="GO:0052689">
    <property type="term" value="F:carboxylic ester hydrolase activity"/>
    <property type="evidence" value="ECO:0007669"/>
    <property type="project" value="UniProtKB-ARBA"/>
</dbReference>
<keyword evidence="3 4" id="KW-0443">Lipid metabolism</keyword>
<dbReference type="PROSITE" id="PS51635">
    <property type="entry name" value="PNPLA"/>
    <property type="match status" value="1"/>
</dbReference>
<dbReference type="InterPro" id="IPR050301">
    <property type="entry name" value="NTE"/>
</dbReference>
<evidence type="ECO:0000256" key="4">
    <source>
        <dbReference type="PROSITE-ProRule" id="PRU01161"/>
    </source>
</evidence>
<dbReference type="OrthoDB" id="15478at2759"/>
<dbReference type="EMBL" id="OB686066">
    <property type="protein sequence ID" value="CAD7237241.1"/>
    <property type="molecule type" value="Genomic_DNA"/>
</dbReference>
<feature type="short sequence motif" description="GXSXG" evidence="4">
    <location>
        <begin position="43"/>
        <end position="47"/>
    </location>
</feature>
<dbReference type="PANTHER" id="PTHR14226:SF76">
    <property type="entry name" value="NTE FAMILY PROTEIN RSSA"/>
    <property type="match status" value="1"/>
</dbReference>